<evidence type="ECO:0000313" key="1">
    <source>
        <dbReference type="EMBL" id="ERI07082.1"/>
    </source>
</evidence>
<sequence length="81" mass="9430">MPKHSFPQWRAAYISQTNKDDTNFFCFQIITSLYKYALIHWHTSVAQGRKKRLKLEAITLDFLVEAQDIVSLLALAFLTLI</sequence>
<dbReference type="EMBL" id="AWSJ01000298">
    <property type="protein sequence ID" value="ERI07082.1"/>
    <property type="molecule type" value="Genomic_DNA"/>
</dbReference>
<protein>
    <submittedName>
        <fullName evidence="1">Uncharacterized protein</fullName>
    </submittedName>
</protein>
<dbReference type="AlphaFoldDB" id="U1Y4H0"/>
<name>U1Y4H0_ANEAE</name>
<evidence type="ECO:0000313" key="2">
    <source>
        <dbReference type="Proteomes" id="UP000016511"/>
    </source>
</evidence>
<gene>
    <name evidence="1" type="ORF">HMPREF0083_04872</name>
</gene>
<organism evidence="1 2">
    <name type="scientific">Aneurinibacillus aneurinilyticus ATCC 12856</name>
    <dbReference type="NCBI Taxonomy" id="649747"/>
    <lineage>
        <taxon>Bacteria</taxon>
        <taxon>Bacillati</taxon>
        <taxon>Bacillota</taxon>
        <taxon>Bacilli</taxon>
        <taxon>Bacillales</taxon>
        <taxon>Paenibacillaceae</taxon>
        <taxon>Aneurinibacillus group</taxon>
        <taxon>Aneurinibacillus</taxon>
    </lineage>
</organism>
<dbReference type="STRING" id="649747.HMPREF0083_04872"/>
<accession>U1Y4H0</accession>
<dbReference type="Proteomes" id="UP000016511">
    <property type="component" value="Unassembled WGS sequence"/>
</dbReference>
<dbReference type="HOGENOM" id="CLU_2566386_0_0_9"/>
<keyword evidence="2" id="KW-1185">Reference proteome</keyword>
<comment type="caution">
    <text evidence="1">The sequence shown here is derived from an EMBL/GenBank/DDBJ whole genome shotgun (WGS) entry which is preliminary data.</text>
</comment>
<proteinExistence type="predicted"/>
<reference evidence="1 2" key="1">
    <citation type="submission" date="2013-08" db="EMBL/GenBank/DDBJ databases">
        <authorList>
            <person name="Weinstock G."/>
            <person name="Sodergren E."/>
            <person name="Wylie T."/>
            <person name="Fulton L."/>
            <person name="Fulton R."/>
            <person name="Fronick C."/>
            <person name="O'Laughlin M."/>
            <person name="Godfrey J."/>
            <person name="Miner T."/>
            <person name="Herter B."/>
            <person name="Appelbaum E."/>
            <person name="Cordes M."/>
            <person name="Lek S."/>
            <person name="Wollam A."/>
            <person name="Pepin K.H."/>
            <person name="Palsikar V.B."/>
            <person name="Mitreva M."/>
            <person name="Wilson R.K."/>
        </authorList>
    </citation>
    <scope>NUCLEOTIDE SEQUENCE [LARGE SCALE GENOMIC DNA]</scope>
    <source>
        <strain evidence="1 2">ATCC 12856</strain>
    </source>
</reference>